<feature type="region of interest" description="Disordered" evidence="1">
    <location>
        <begin position="165"/>
        <end position="194"/>
    </location>
</feature>
<feature type="domain" description="DUF6604" evidence="2">
    <location>
        <begin position="14"/>
        <end position="275"/>
    </location>
</feature>
<feature type="compositionally biased region" description="Acidic residues" evidence="1">
    <location>
        <begin position="814"/>
        <end position="823"/>
    </location>
</feature>
<dbReference type="PANTHER" id="PTHR38795:SF1">
    <property type="entry name" value="DUF6604 DOMAIN-CONTAINING PROTEIN"/>
    <property type="match status" value="1"/>
</dbReference>
<sequence>MEKSGKPNGMGTWRRYKLGQTQFTSWLTQTAAKLTTFAIGPRAGAASDKFVHLIQLEVFAQRVADNATPEDVPDSAINILRDVVSLRKKSFRFFSSVTKASMDEKLQQSNANHAQIINVLERVLARLESLVKLRKTREHSDEPKDGSRVTTSDLTNLFAYLEAHQKAGKRKGRKKSTKVKKPQRPADKAVAKASGGSPWIDKFRFGLPGEDEDEADELDLYMMVYCFFEDFNTIRNHVAERWCDYWYDRSVPLVTLAVVINAAFEFFHQLEHDLIRELRPHALYHYGIDHIDYNSYDHYDKKEADERIWKDKAEWLALPSYFELEHTLQIIPPGKTPILPPSQRTPTIYGTTTVEGWKTFQSNVTNQIVLESAHLKALKHNRQETLLPFECQLLSDLQVLLKGRSSTRPLFFSLQLWVDIRSILETDHVQPFHDMQATANKLKQALENHNPSKYCKDYDFKRSWLGRLWETKHFMVEDFMYEDKKARLRQVGIQKDPSPFFLLKHEPVWACLLDFRARLVYSELGQEFIGLKPTVDAAACLYHAALAEDPSLPRWAEMDSYVDTCVDDCQLKVGLRPSQGPAAIIRYYAASRGDENGPEKRAAGMDSDKRFIPEIAVRASLHRQFAFDDKPFSMVEYLEQLRVQLSQGKLTEPEVDKARALMGPAENDFVDGHGNVDLALSNRENGLSRTNKTELAKQRNSKLSQLSPIDILHMLDKTVTSQLEGILTLDYFKLWDESLALLTVVTAAFGDSMWDRLNRDDPDTPRAECIQRLPILLGQDLKSSGPAEQTDIIQRVVKGCRDFLQGPRHFLEGPETDDGEEDPLPPLIP</sequence>
<dbReference type="Pfam" id="PF20253">
    <property type="entry name" value="DUF6604"/>
    <property type="match status" value="1"/>
</dbReference>
<protein>
    <recommendedName>
        <fullName evidence="2">DUF6604 domain-containing protein</fullName>
    </recommendedName>
</protein>
<feature type="region of interest" description="Disordered" evidence="1">
    <location>
        <begin position="808"/>
        <end position="829"/>
    </location>
</feature>
<evidence type="ECO:0000256" key="1">
    <source>
        <dbReference type="SAM" id="MobiDB-lite"/>
    </source>
</evidence>
<feature type="compositionally biased region" description="Basic residues" evidence="1">
    <location>
        <begin position="166"/>
        <end position="183"/>
    </location>
</feature>
<dbReference type="InterPro" id="IPR046539">
    <property type="entry name" value="DUF6604"/>
</dbReference>
<evidence type="ECO:0000313" key="3">
    <source>
        <dbReference type="EMBL" id="KAK4101210.1"/>
    </source>
</evidence>
<dbReference type="EMBL" id="MU863636">
    <property type="protein sequence ID" value="KAK4101210.1"/>
    <property type="molecule type" value="Genomic_DNA"/>
</dbReference>
<gene>
    <name evidence="3" type="ORF">N658DRAFT_533172</name>
</gene>
<dbReference type="AlphaFoldDB" id="A0AAN6Q3T7"/>
<name>A0AAN6Q3T7_9PEZI</name>
<evidence type="ECO:0000259" key="2">
    <source>
        <dbReference type="Pfam" id="PF20253"/>
    </source>
</evidence>
<organism evidence="3 4">
    <name type="scientific">Parathielavia hyrcaniae</name>
    <dbReference type="NCBI Taxonomy" id="113614"/>
    <lineage>
        <taxon>Eukaryota</taxon>
        <taxon>Fungi</taxon>
        <taxon>Dikarya</taxon>
        <taxon>Ascomycota</taxon>
        <taxon>Pezizomycotina</taxon>
        <taxon>Sordariomycetes</taxon>
        <taxon>Sordariomycetidae</taxon>
        <taxon>Sordariales</taxon>
        <taxon>Chaetomiaceae</taxon>
        <taxon>Parathielavia</taxon>
    </lineage>
</organism>
<keyword evidence="4" id="KW-1185">Reference proteome</keyword>
<accession>A0AAN6Q3T7</accession>
<reference evidence="3" key="2">
    <citation type="submission" date="2023-05" db="EMBL/GenBank/DDBJ databases">
        <authorList>
            <consortium name="Lawrence Berkeley National Laboratory"/>
            <person name="Steindorff A."/>
            <person name="Hensen N."/>
            <person name="Bonometti L."/>
            <person name="Westerberg I."/>
            <person name="Brannstrom I.O."/>
            <person name="Guillou S."/>
            <person name="Cros-Aarteil S."/>
            <person name="Calhoun S."/>
            <person name="Haridas S."/>
            <person name="Kuo A."/>
            <person name="Mondo S."/>
            <person name="Pangilinan J."/>
            <person name="Riley R."/>
            <person name="Labutti K."/>
            <person name="Andreopoulos B."/>
            <person name="Lipzen A."/>
            <person name="Chen C."/>
            <person name="Yanf M."/>
            <person name="Daum C."/>
            <person name="Ng V."/>
            <person name="Clum A."/>
            <person name="Ohm R."/>
            <person name="Martin F."/>
            <person name="Silar P."/>
            <person name="Natvig D."/>
            <person name="Lalanne C."/>
            <person name="Gautier V."/>
            <person name="Ament-Velasquez S.L."/>
            <person name="Kruys A."/>
            <person name="Hutchinson M.I."/>
            <person name="Powell A.J."/>
            <person name="Barry K."/>
            <person name="Miller A.N."/>
            <person name="Grigoriev I.V."/>
            <person name="Debuchy R."/>
            <person name="Gladieux P."/>
            <person name="Thoren M.H."/>
            <person name="Johannesson H."/>
        </authorList>
    </citation>
    <scope>NUCLEOTIDE SEQUENCE</scope>
    <source>
        <strain evidence="3">CBS 757.83</strain>
    </source>
</reference>
<proteinExistence type="predicted"/>
<evidence type="ECO:0000313" key="4">
    <source>
        <dbReference type="Proteomes" id="UP001305647"/>
    </source>
</evidence>
<reference evidence="3" key="1">
    <citation type="journal article" date="2023" name="Mol. Phylogenet. Evol.">
        <title>Genome-scale phylogeny and comparative genomics of the fungal order Sordariales.</title>
        <authorList>
            <person name="Hensen N."/>
            <person name="Bonometti L."/>
            <person name="Westerberg I."/>
            <person name="Brannstrom I.O."/>
            <person name="Guillou S."/>
            <person name="Cros-Aarteil S."/>
            <person name="Calhoun S."/>
            <person name="Haridas S."/>
            <person name="Kuo A."/>
            <person name="Mondo S."/>
            <person name="Pangilinan J."/>
            <person name="Riley R."/>
            <person name="LaButti K."/>
            <person name="Andreopoulos B."/>
            <person name="Lipzen A."/>
            <person name="Chen C."/>
            <person name="Yan M."/>
            <person name="Daum C."/>
            <person name="Ng V."/>
            <person name="Clum A."/>
            <person name="Steindorff A."/>
            <person name="Ohm R.A."/>
            <person name="Martin F."/>
            <person name="Silar P."/>
            <person name="Natvig D.O."/>
            <person name="Lalanne C."/>
            <person name="Gautier V."/>
            <person name="Ament-Velasquez S.L."/>
            <person name="Kruys A."/>
            <person name="Hutchinson M.I."/>
            <person name="Powell A.J."/>
            <person name="Barry K."/>
            <person name="Miller A.N."/>
            <person name="Grigoriev I.V."/>
            <person name="Debuchy R."/>
            <person name="Gladieux P."/>
            <person name="Hiltunen Thoren M."/>
            <person name="Johannesson H."/>
        </authorList>
    </citation>
    <scope>NUCLEOTIDE SEQUENCE</scope>
    <source>
        <strain evidence="3">CBS 757.83</strain>
    </source>
</reference>
<comment type="caution">
    <text evidence="3">The sequence shown here is derived from an EMBL/GenBank/DDBJ whole genome shotgun (WGS) entry which is preliminary data.</text>
</comment>
<dbReference type="Proteomes" id="UP001305647">
    <property type="component" value="Unassembled WGS sequence"/>
</dbReference>
<dbReference type="PANTHER" id="PTHR38795">
    <property type="entry name" value="DUF6604 DOMAIN-CONTAINING PROTEIN"/>
    <property type="match status" value="1"/>
</dbReference>